<feature type="domain" description="PAC" evidence="10">
    <location>
        <begin position="208"/>
        <end position="260"/>
    </location>
</feature>
<dbReference type="Gene3D" id="3.40.50.2300">
    <property type="match status" value="1"/>
</dbReference>
<dbReference type="InterPro" id="IPR036097">
    <property type="entry name" value="HisK_dim/P_sf"/>
</dbReference>
<dbReference type="PROSITE" id="PS50113">
    <property type="entry name" value="PAC"/>
    <property type="match status" value="3"/>
</dbReference>
<dbReference type="EMBL" id="JAJKFW010000061">
    <property type="protein sequence ID" value="MCC9644904.1"/>
    <property type="molecule type" value="Genomic_DNA"/>
</dbReference>
<dbReference type="SMART" id="SM00387">
    <property type="entry name" value="HATPase_c"/>
    <property type="match status" value="1"/>
</dbReference>
<dbReference type="SUPFAM" id="SSF55785">
    <property type="entry name" value="PYP-like sensor domain (PAS domain)"/>
    <property type="match status" value="3"/>
</dbReference>
<evidence type="ECO:0000313" key="11">
    <source>
        <dbReference type="EMBL" id="MCC9644904.1"/>
    </source>
</evidence>
<keyword evidence="12" id="KW-1185">Reference proteome</keyword>
<gene>
    <name evidence="11" type="ORF">LOC71_21720</name>
</gene>
<dbReference type="InterPro" id="IPR013656">
    <property type="entry name" value="PAS_4"/>
</dbReference>
<dbReference type="InterPro" id="IPR005467">
    <property type="entry name" value="His_kinase_dom"/>
</dbReference>
<dbReference type="SMART" id="SM00091">
    <property type="entry name" value="PAS"/>
    <property type="match status" value="2"/>
</dbReference>
<dbReference type="CDD" id="cd00082">
    <property type="entry name" value="HisKA"/>
    <property type="match status" value="1"/>
</dbReference>
<dbReference type="SMART" id="SM00448">
    <property type="entry name" value="REC"/>
    <property type="match status" value="1"/>
</dbReference>
<protein>
    <recommendedName>
        <fullName evidence="2">histidine kinase</fullName>
        <ecNumber evidence="2">2.7.13.3</ecNumber>
    </recommendedName>
</protein>
<evidence type="ECO:0000259" key="8">
    <source>
        <dbReference type="PROSITE" id="PS50110"/>
    </source>
</evidence>
<dbReference type="CDD" id="cd16922">
    <property type="entry name" value="HATPase_EvgS-ArcB-TorS-like"/>
    <property type="match status" value="1"/>
</dbReference>
<feature type="domain" description="PAC" evidence="10">
    <location>
        <begin position="81"/>
        <end position="134"/>
    </location>
</feature>
<dbReference type="InterPro" id="IPR011006">
    <property type="entry name" value="CheY-like_superfamily"/>
</dbReference>
<keyword evidence="3 6" id="KW-0597">Phosphoprotein</keyword>
<evidence type="ECO:0000256" key="5">
    <source>
        <dbReference type="ARBA" id="ARBA00022777"/>
    </source>
</evidence>
<dbReference type="PROSITE" id="PS50110">
    <property type="entry name" value="RESPONSE_REGULATORY"/>
    <property type="match status" value="1"/>
</dbReference>
<dbReference type="InterPro" id="IPR003594">
    <property type="entry name" value="HATPase_dom"/>
</dbReference>
<dbReference type="Pfam" id="PF02518">
    <property type="entry name" value="HATPase_c"/>
    <property type="match status" value="1"/>
</dbReference>
<dbReference type="SMART" id="SM00086">
    <property type="entry name" value="PAC"/>
    <property type="match status" value="3"/>
</dbReference>
<feature type="modified residue" description="4-aspartylphosphate" evidence="6">
    <location>
        <position position="738"/>
    </location>
</feature>
<comment type="catalytic activity">
    <reaction evidence="1">
        <text>ATP + protein L-histidine = ADP + protein N-phospho-L-histidine.</text>
        <dbReference type="EC" id="2.7.13.3"/>
    </reaction>
</comment>
<dbReference type="Gene3D" id="3.30.450.20">
    <property type="entry name" value="PAS domain"/>
    <property type="match status" value="3"/>
</dbReference>
<dbReference type="InterPro" id="IPR004358">
    <property type="entry name" value="Sig_transdc_His_kin-like_C"/>
</dbReference>
<dbReference type="SMART" id="SM00388">
    <property type="entry name" value="HisKA"/>
    <property type="match status" value="1"/>
</dbReference>
<evidence type="ECO:0000256" key="3">
    <source>
        <dbReference type="ARBA" id="ARBA00022553"/>
    </source>
</evidence>
<sequence length="813" mass="90991">MKHSFLPLLAIMDVDLRLMTVNIAFAQEYAGTLRVSSGSPSGEGNNESSLTDAFIGRPIQEVLSGDCFEVMRPHFELAISGERTTQLITDTDSGSIVYREVSYDPQYQDGAVTGVIVVAVDVTEDRLRESELHESNEFARAFLESSPDCVKVLDDQGQLLSMNVKGMCLMEIEDFEPYYQRPWWSYWPEQSQPFVRRAIADAKEFGEGSFEAECATAKGNPKWWDVIVTPIRNDTGEVKHFVAVSRDITVKRLHKEELREREEQLRRVIDNMNSFVGIIRCDGRLMEANQAAVDAGGVQRDQVIGALFWETPWWSHDAQVAEQMKSAFEAACKGEPSRFDVSYCSFESVARMVDISFVPVKDESGEFSSVIVSGFDVTDRYDFEQSLRKATDAAEQANRAKSQFLASMSHEIRTPMTSILGYSELILDKQIDEETRSYVSTIQRNGDFLLGLINDILDLSKIEADRMELYEESFDLVNLVEDVREIMQVRAREKNLELRVQYCGDPPRWIKADAKRLRQILVNLVGNAVKFTHRGHVRVQVHYEQAPEELDGKELDGDVQQLRFDIVDTGIGISEERLGKLFQPFSQGDPTVVRNFGGTGLGLVISQRLAAMLGGKIQVRSKDGEGSCFSFRMRAIAVTETSDDDLGGADTIAAEAINRVDEPQPVMEGSVVNRVVGSKKLQCNVLVADDRRDIRFLLNRILSQAGATVDEVEDGQQAVHWVTHKMESGGMPDLVVLDMQMPNLDGFEATRTLRRIGYTGAIIALTADAMDGDRRRCLECGCDEYMSKPVDSATLLEKVTRLVVDPSPDKPAV</sequence>
<dbReference type="PROSITE" id="PS50112">
    <property type="entry name" value="PAS"/>
    <property type="match status" value="1"/>
</dbReference>
<accession>A0ABS8NNF4</accession>
<feature type="domain" description="PAC" evidence="10">
    <location>
        <begin position="337"/>
        <end position="389"/>
    </location>
</feature>
<dbReference type="InterPro" id="IPR001610">
    <property type="entry name" value="PAC"/>
</dbReference>
<proteinExistence type="predicted"/>
<reference evidence="11" key="1">
    <citation type="submission" date="2021-11" db="EMBL/GenBank/DDBJ databases">
        <title>Genome sequence.</title>
        <authorList>
            <person name="Sun Q."/>
        </authorList>
    </citation>
    <scope>NUCLEOTIDE SEQUENCE</scope>
    <source>
        <strain evidence="11">JC740</strain>
    </source>
</reference>
<dbReference type="RefSeq" id="WP_230276568.1">
    <property type="nucleotide sequence ID" value="NZ_JAJKFW010000061.1"/>
</dbReference>
<dbReference type="SUPFAM" id="SSF47384">
    <property type="entry name" value="Homodimeric domain of signal transducing histidine kinase"/>
    <property type="match status" value="1"/>
</dbReference>
<evidence type="ECO:0000256" key="6">
    <source>
        <dbReference type="PROSITE-ProRule" id="PRU00169"/>
    </source>
</evidence>
<dbReference type="NCBIfam" id="TIGR00229">
    <property type="entry name" value="sensory_box"/>
    <property type="match status" value="2"/>
</dbReference>
<dbReference type="InterPro" id="IPR003661">
    <property type="entry name" value="HisK_dim/P_dom"/>
</dbReference>
<dbReference type="InterPro" id="IPR000700">
    <property type="entry name" value="PAS-assoc_C"/>
</dbReference>
<keyword evidence="4" id="KW-0808">Transferase</keyword>
<feature type="domain" description="Histidine kinase" evidence="7">
    <location>
        <begin position="407"/>
        <end position="637"/>
    </location>
</feature>
<dbReference type="PANTHER" id="PTHR43047:SF72">
    <property type="entry name" value="OSMOSENSING HISTIDINE PROTEIN KINASE SLN1"/>
    <property type="match status" value="1"/>
</dbReference>
<dbReference type="CDD" id="cd00130">
    <property type="entry name" value="PAS"/>
    <property type="match status" value="1"/>
</dbReference>
<dbReference type="PANTHER" id="PTHR43047">
    <property type="entry name" value="TWO-COMPONENT HISTIDINE PROTEIN KINASE"/>
    <property type="match status" value="1"/>
</dbReference>
<dbReference type="EC" id="2.7.13.3" evidence="2"/>
<dbReference type="PRINTS" id="PR00344">
    <property type="entry name" value="BCTRLSENSOR"/>
</dbReference>
<organism evidence="11 12">
    <name type="scientific">Rhodopirellula halodulae</name>
    <dbReference type="NCBI Taxonomy" id="2894198"/>
    <lineage>
        <taxon>Bacteria</taxon>
        <taxon>Pseudomonadati</taxon>
        <taxon>Planctomycetota</taxon>
        <taxon>Planctomycetia</taxon>
        <taxon>Pirellulales</taxon>
        <taxon>Pirellulaceae</taxon>
        <taxon>Rhodopirellula</taxon>
    </lineage>
</organism>
<dbReference type="InterPro" id="IPR035965">
    <property type="entry name" value="PAS-like_dom_sf"/>
</dbReference>
<dbReference type="Pfam" id="PF00512">
    <property type="entry name" value="HisKA"/>
    <property type="match status" value="1"/>
</dbReference>
<dbReference type="Gene3D" id="1.10.287.130">
    <property type="match status" value="1"/>
</dbReference>
<evidence type="ECO:0000259" key="10">
    <source>
        <dbReference type="PROSITE" id="PS50113"/>
    </source>
</evidence>
<dbReference type="Proteomes" id="UP001430306">
    <property type="component" value="Unassembled WGS sequence"/>
</dbReference>
<dbReference type="InterPro" id="IPR000014">
    <property type="entry name" value="PAS"/>
</dbReference>
<evidence type="ECO:0000313" key="12">
    <source>
        <dbReference type="Proteomes" id="UP001430306"/>
    </source>
</evidence>
<comment type="caution">
    <text evidence="11">The sequence shown here is derived from an EMBL/GenBank/DDBJ whole genome shotgun (WGS) entry which is preliminary data.</text>
</comment>
<dbReference type="InterPro" id="IPR036890">
    <property type="entry name" value="HATPase_C_sf"/>
</dbReference>
<dbReference type="Gene3D" id="3.30.565.10">
    <property type="entry name" value="Histidine kinase-like ATPase, C-terminal domain"/>
    <property type="match status" value="1"/>
</dbReference>
<evidence type="ECO:0000259" key="9">
    <source>
        <dbReference type="PROSITE" id="PS50112"/>
    </source>
</evidence>
<dbReference type="InterPro" id="IPR001789">
    <property type="entry name" value="Sig_transdc_resp-reg_receiver"/>
</dbReference>
<dbReference type="Pfam" id="PF08448">
    <property type="entry name" value="PAS_4"/>
    <property type="match status" value="3"/>
</dbReference>
<evidence type="ECO:0000256" key="4">
    <source>
        <dbReference type="ARBA" id="ARBA00022679"/>
    </source>
</evidence>
<evidence type="ECO:0000256" key="2">
    <source>
        <dbReference type="ARBA" id="ARBA00012438"/>
    </source>
</evidence>
<dbReference type="SUPFAM" id="SSF52172">
    <property type="entry name" value="CheY-like"/>
    <property type="match status" value="1"/>
</dbReference>
<feature type="domain" description="PAS" evidence="9">
    <location>
        <begin position="261"/>
        <end position="305"/>
    </location>
</feature>
<evidence type="ECO:0000256" key="1">
    <source>
        <dbReference type="ARBA" id="ARBA00000085"/>
    </source>
</evidence>
<evidence type="ECO:0000259" key="7">
    <source>
        <dbReference type="PROSITE" id="PS50109"/>
    </source>
</evidence>
<dbReference type="PROSITE" id="PS50109">
    <property type="entry name" value="HIS_KIN"/>
    <property type="match status" value="1"/>
</dbReference>
<name>A0ABS8NNF4_9BACT</name>
<dbReference type="SUPFAM" id="SSF55874">
    <property type="entry name" value="ATPase domain of HSP90 chaperone/DNA topoisomerase II/histidine kinase"/>
    <property type="match status" value="1"/>
</dbReference>
<feature type="domain" description="Response regulatory" evidence="8">
    <location>
        <begin position="684"/>
        <end position="803"/>
    </location>
</feature>
<dbReference type="Pfam" id="PF00072">
    <property type="entry name" value="Response_reg"/>
    <property type="match status" value="1"/>
</dbReference>
<keyword evidence="5" id="KW-0418">Kinase</keyword>
<dbReference type="CDD" id="cd17546">
    <property type="entry name" value="REC_hyHK_CKI1_RcsC-like"/>
    <property type="match status" value="1"/>
</dbReference>